<organism evidence="2 3">
    <name type="scientific">Pleurodeles waltl</name>
    <name type="common">Iberian ribbed newt</name>
    <dbReference type="NCBI Taxonomy" id="8319"/>
    <lineage>
        <taxon>Eukaryota</taxon>
        <taxon>Metazoa</taxon>
        <taxon>Chordata</taxon>
        <taxon>Craniata</taxon>
        <taxon>Vertebrata</taxon>
        <taxon>Euteleostomi</taxon>
        <taxon>Amphibia</taxon>
        <taxon>Batrachia</taxon>
        <taxon>Caudata</taxon>
        <taxon>Salamandroidea</taxon>
        <taxon>Salamandridae</taxon>
        <taxon>Pleurodelinae</taxon>
        <taxon>Pleurodeles</taxon>
    </lineage>
</organism>
<evidence type="ECO:0000313" key="2">
    <source>
        <dbReference type="EMBL" id="KAJ1217280.1"/>
    </source>
</evidence>
<keyword evidence="3" id="KW-1185">Reference proteome</keyword>
<reference evidence="2" key="1">
    <citation type="journal article" date="2022" name="bioRxiv">
        <title>Sequencing and chromosome-scale assembly of the giantPleurodeles waltlgenome.</title>
        <authorList>
            <person name="Brown T."/>
            <person name="Elewa A."/>
            <person name="Iarovenko S."/>
            <person name="Subramanian E."/>
            <person name="Araus A.J."/>
            <person name="Petzold A."/>
            <person name="Susuki M."/>
            <person name="Suzuki K.-i.T."/>
            <person name="Hayashi T."/>
            <person name="Toyoda A."/>
            <person name="Oliveira C."/>
            <person name="Osipova E."/>
            <person name="Leigh N.D."/>
            <person name="Simon A."/>
            <person name="Yun M.H."/>
        </authorList>
    </citation>
    <scope>NUCLEOTIDE SEQUENCE</scope>
    <source>
        <strain evidence="2">20211129_DDA</strain>
        <tissue evidence="2">Liver</tissue>
    </source>
</reference>
<dbReference type="Proteomes" id="UP001066276">
    <property type="component" value="Chromosome 1_1"/>
</dbReference>
<dbReference type="AlphaFoldDB" id="A0AAV7WTN4"/>
<feature type="region of interest" description="Disordered" evidence="1">
    <location>
        <begin position="25"/>
        <end position="45"/>
    </location>
</feature>
<feature type="compositionally biased region" description="Basic and acidic residues" evidence="1">
    <location>
        <begin position="30"/>
        <end position="39"/>
    </location>
</feature>
<dbReference type="EMBL" id="JANPWB010000001">
    <property type="protein sequence ID" value="KAJ1217280.1"/>
    <property type="molecule type" value="Genomic_DNA"/>
</dbReference>
<evidence type="ECO:0000256" key="1">
    <source>
        <dbReference type="SAM" id="MobiDB-lite"/>
    </source>
</evidence>
<protein>
    <submittedName>
        <fullName evidence="2">Uncharacterized protein</fullName>
    </submittedName>
</protein>
<name>A0AAV7WTN4_PLEWA</name>
<proteinExistence type="predicted"/>
<comment type="caution">
    <text evidence="2">The sequence shown here is derived from an EMBL/GenBank/DDBJ whole genome shotgun (WGS) entry which is preliminary data.</text>
</comment>
<sequence length="80" mass="9002">MPDAEAWNKLGTQCLSLWTTATTRGQGRQGVKEKEKTRAEWSGAEWQAEAGRDLKRLSWRSPPTACSPLATLPHPMRYSM</sequence>
<gene>
    <name evidence="2" type="ORF">NDU88_004874</name>
</gene>
<accession>A0AAV7WTN4</accession>
<evidence type="ECO:0000313" key="3">
    <source>
        <dbReference type="Proteomes" id="UP001066276"/>
    </source>
</evidence>